<dbReference type="AlphaFoldDB" id="A0A160IRY0"/>
<dbReference type="Pfam" id="PF07070">
    <property type="entry name" value="Spo0M"/>
    <property type="match status" value="1"/>
</dbReference>
<dbReference type="RefSeq" id="WP_066399143.1">
    <property type="nucleotide sequence ID" value="NZ_CP015378.1"/>
</dbReference>
<dbReference type="Proteomes" id="UP000076623">
    <property type="component" value="Chromosome"/>
</dbReference>
<dbReference type="EMBL" id="CP015378">
    <property type="protein sequence ID" value="ANC79040.1"/>
    <property type="molecule type" value="Genomic_DNA"/>
</dbReference>
<dbReference type="KEGG" id="fpn:ABE65_020430"/>
<keyword evidence="2" id="KW-1185">Reference proteome</keyword>
<gene>
    <name evidence="1" type="ORF">ABE65_020430</name>
</gene>
<evidence type="ECO:0000313" key="2">
    <source>
        <dbReference type="Proteomes" id="UP000076623"/>
    </source>
</evidence>
<name>A0A160IRY0_9BACL</name>
<accession>A0A160IRY0</accession>
<sequence>MSFVNRMLASVGIGSAKVDTILDKDTYSPGESITGKIRIEGGKVDQNIDHITLYVMTEYYREVDDKKVRDTAAIEKTNVTSSLVVKAGSQQEIPFSLKLPYDAPLTLGHTPVWIKTGLDIQMAVDPTDNDQIRVLPDSETSAIFDAIEQLGFRLRKAYCGSAPRYMRRRLPFLQEFEYVPTSGAYAGKLDELEVIMVPQTDSIELFLEIDKKGKGLFGMLSEAMDMDETKVRLTLSRTELRNPASVKSKIEQLLRQYS</sequence>
<evidence type="ECO:0000313" key="1">
    <source>
        <dbReference type="EMBL" id="ANC79040.1"/>
    </source>
</evidence>
<organism evidence="1 2">
    <name type="scientific">Fictibacillus phosphorivorans</name>
    <dbReference type="NCBI Taxonomy" id="1221500"/>
    <lineage>
        <taxon>Bacteria</taxon>
        <taxon>Bacillati</taxon>
        <taxon>Bacillota</taxon>
        <taxon>Bacilli</taxon>
        <taxon>Bacillales</taxon>
        <taxon>Fictibacillaceae</taxon>
        <taxon>Fictibacillus</taxon>
    </lineage>
</organism>
<protein>
    <submittedName>
        <fullName evidence="1">Sporulation protein SpoOM</fullName>
    </submittedName>
</protein>
<dbReference type="PANTHER" id="PTHR40053:SF1">
    <property type="entry name" value="SPORULATION-CONTROL PROTEIN SPO0M"/>
    <property type="match status" value="1"/>
</dbReference>
<reference evidence="1 2" key="1">
    <citation type="submission" date="2016-04" db="EMBL/GenBank/DDBJ databases">
        <title>Complete genome sequence of Fictibacillus phosphorivorans G25-29, a strain toxic to nematodes.</title>
        <authorList>
            <person name="Zheng Z."/>
        </authorList>
    </citation>
    <scope>NUCLEOTIDE SEQUENCE [LARGE SCALE GENOMIC DNA]</scope>
    <source>
        <strain evidence="1 2">G25-29</strain>
    </source>
</reference>
<proteinExistence type="predicted"/>
<dbReference type="PANTHER" id="PTHR40053">
    <property type="entry name" value="SPORULATION-CONTROL PROTEIN SPO0M"/>
    <property type="match status" value="1"/>
</dbReference>
<dbReference type="STRING" id="1221500.ABE65_020430"/>
<dbReference type="InterPro" id="IPR009776">
    <property type="entry name" value="Spore_0_M"/>
</dbReference>